<proteinExistence type="predicted"/>
<accession>A0AB39AJ41</accession>
<sequence>MVSSPLVGMVIFNFEHAYRSNQILYRDDKKKKAPFGAFFSLINITTVFP</sequence>
<evidence type="ECO:0000313" key="1">
    <source>
        <dbReference type="EMBL" id="XDG30719.1"/>
    </source>
</evidence>
<organism evidence="1">
    <name type="scientific">Salmonella phage vB_SalP_LDDK01</name>
    <dbReference type="NCBI Taxonomy" id="3073996"/>
    <lineage>
        <taxon>Viruses</taxon>
    </lineage>
</organism>
<reference evidence="1" key="1">
    <citation type="submission" date="2024-06" db="EMBL/GenBank/DDBJ databases">
        <title>Genomic analysis of Salmonella phages.</title>
        <authorList>
            <person name="Cao S."/>
            <person name="Wang Z."/>
            <person name="Li Y."/>
        </authorList>
    </citation>
    <scope>NUCLEOTIDE SEQUENCE</scope>
</reference>
<dbReference type="EMBL" id="PP932687">
    <property type="protein sequence ID" value="XDG30719.1"/>
    <property type="molecule type" value="Genomic_DNA"/>
</dbReference>
<name>A0AB39AJ41_9VIRU</name>
<protein>
    <submittedName>
        <fullName evidence="1">Uncharacterized protein</fullName>
    </submittedName>
</protein>